<feature type="compositionally biased region" description="Basic and acidic residues" evidence="1">
    <location>
        <begin position="22"/>
        <end position="31"/>
    </location>
</feature>
<dbReference type="AlphaFoldDB" id="A0A9X3ESX3"/>
<gene>
    <name evidence="2" type="ORF">OV079_10115</name>
</gene>
<evidence type="ECO:0000256" key="1">
    <source>
        <dbReference type="SAM" id="MobiDB-lite"/>
    </source>
</evidence>
<keyword evidence="3" id="KW-1185">Reference proteome</keyword>
<sequence length="77" mass="8283">MGRDVDADGPAGHQRQTCGLHGGERRAEQREAIATSRATADDRHARTGGQRAGEEERTRGGEAEVDRGDGSRGEHME</sequence>
<evidence type="ECO:0000313" key="3">
    <source>
        <dbReference type="Proteomes" id="UP001150924"/>
    </source>
</evidence>
<feature type="region of interest" description="Disordered" evidence="1">
    <location>
        <begin position="1"/>
        <end position="77"/>
    </location>
</feature>
<feature type="compositionally biased region" description="Basic and acidic residues" evidence="1">
    <location>
        <begin position="52"/>
        <end position="77"/>
    </location>
</feature>
<organism evidence="2 3">
    <name type="scientific">Nannocystis pusilla</name>
    <dbReference type="NCBI Taxonomy" id="889268"/>
    <lineage>
        <taxon>Bacteria</taxon>
        <taxon>Pseudomonadati</taxon>
        <taxon>Myxococcota</taxon>
        <taxon>Polyangia</taxon>
        <taxon>Nannocystales</taxon>
        <taxon>Nannocystaceae</taxon>
        <taxon>Nannocystis</taxon>
    </lineage>
</organism>
<dbReference type="Proteomes" id="UP001150924">
    <property type="component" value="Unassembled WGS sequence"/>
</dbReference>
<accession>A0A9X3ESX3</accession>
<protein>
    <submittedName>
        <fullName evidence="2">Uncharacterized protein</fullName>
    </submittedName>
</protein>
<dbReference type="EMBL" id="JAPNKE010000002">
    <property type="protein sequence ID" value="MCY1005916.1"/>
    <property type="molecule type" value="Genomic_DNA"/>
</dbReference>
<reference evidence="2" key="1">
    <citation type="submission" date="2022-11" db="EMBL/GenBank/DDBJ databases">
        <title>Minimal conservation of predation-associated metabolite biosynthetic gene clusters underscores biosynthetic potential of Myxococcota including descriptions for ten novel species: Archangium lansinium sp. nov., Myxococcus landrumus sp. nov., Nannocystis bai.</title>
        <authorList>
            <person name="Ahearne A."/>
            <person name="Stevens C."/>
            <person name="Phillips K."/>
        </authorList>
    </citation>
    <scope>NUCLEOTIDE SEQUENCE</scope>
    <source>
        <strain evidence="2">Na p29</strain>
    </source>
</reference>
<evidence type="ECO:0000313" key="2">
    <source>
        <dbReference type="EMBL" id="MCY1005916.1"/>
    </source>
</evidence>
<comment type="caution">
    <text evidence="2">The sequence shown here is derived from an EMBL/GenBank/DDBJ whole genome shotgun (WGS) entry which is preliminary data.</text>
</comment>
<proteinExistence type="predicted"/>
<name>A0A9X3ESX3_9BACT</name>